<sequence length="716" mass="80912">MYVSKMAQTCIDSFFAKKKKNVPSHPSKRRKIELMGTDNDKCSKSTADLDLDTKHGKSRSITIKPAADPDVTEDSEVTDDNTRSKSRSRSRSNVLTITSKSSTITDKITSVWDDQVDNAYITPRKRPLPDVELNNEHGHENIMTRKKKTLVKTKRLTSDNHPAKTIHVDAFFSAKKKLELVEKEVQVDTEQKDESDQEVAETLSSEKKELVNLISVIPTPMDKVSPLPPSPVEDLQEKSQLETITSDNLKGDNPPATTTPKDLPKRNNCPLKLSKMKSEAIKNKLKQSGQMSQLKGKLEELKSLIDKNKTVVSQAVSHDVEVEAQDMKPERTSTLPAYQRFEYLTEPGTPTLTLPYTYKTLEGVHQSVEQVVSMLHNRSEICTFSKLQTAVQNITRKNFEMKALGQIKTIVPDDYIYRQEKNIPQYGMQLSSNYQLTVEPNLQVEDSTGPLTAEGKPMFSASLLLKRQNVFKKRLLAYLKEHHKKFLASLKIPLNVPDDKITRWHPLFQLDKVPEVIPAELPKPPEVKVYHSAKDVLEKQRGRLNPLVEKALSKVVADSEKEGTTKSQTNNVECSASTSSNQTTATMKGIPPALLAKIRAKEAQRMEEALTRKPEEDTKIKIMNKLPEIIRTLRALFVTEKKMALPLDQVYKKIEENYKYGMSLKDVENHMNMLKELAPELVSVVEIKCGKYMKLDKNVDVQAVISKILNLSKAQC</sequence>
<dbReference type="GO" id="GO:0071163">
    <property type="term" value="P:DNA replication preinitiation complex assembly"/>
    <property type="evidence" value="ECO:0007669"/>
    <property type="project" value="InterPro"/>
</dbReference>
<protein>
    <submittedName>
        <fullName evidence="6">DNA replication factor Cdt1-like</fullName>
    </submittedName>
</protein>
<evidence type="ECO:0000256" key="2">
    <source>
        <dbReference type="ARBA" id="ARBA00023306"/>
    </source>
</evidence>
<feature type="region of interest" description="Disordered" evidence="3">
    <location>
        <begin position="559"/>
        <end position="586"/>
    </location>
</feature>
<evidence type="ECO:0000256" key="1">
    <source>
        <dbReference type="ARBA" id="ARBA00008356"/>
    </source>
</evidence>
<dbReference type="RefSeq" id="XP_055892312.1">
    <property type="nucleotide sequence ID" value="XM_056036337.1"/>
</dbReference>
<reference evidence="6" key="1">
    <citation type="submission" date="2025-08" db="UniProtKB">
        <authorList>
            <consortium name="RefSeq"/>
        </authorList>
    </citation>
    <scope>IDENTIFICATION</scope>
</reference>
<dbReference type="Pfam" id="PF16679">
    <property type="entry name" value="CDT1_C"/>
    <property type="match status" value="1"/>
</dbReference>
<dbReference type="CDD" id="cd08767">
    <property type="entry name" value="Cdt1_c"/>
    <property type="match status" value="1"/>
</dbReference>
<evidence type="ECO:0000313" key="5">
    <source>
        <dbReference type="Proteomes" id="UP001165740"/>
    </source>
</evidence>
<feature type="compositionally biased region" description="Basic residues" evidence="3">
    <location>
        <begin position="19"/>
        <end position="31"/>
    </location>
</feature>
<dbReference type="GO" id="GO:0000278">
    <property type="term" value="P:mitotic cell cycle"/>
    <property type="evidence" value="ECO:0007669"/>
    <property type="project" value="TreeGrafter"/>
</dbReference>
<feature type="domain" description="CDT1 Geminin-binding" evidence="4">
    <location>
        <begin position="354"/>
        <end position="523"/>
    </location>
</feature>
<feature type="region of interest" description="Disordered" evidence="3">
    <location>
        <begin position="19"/>
        <end position="94"/>
    </location>
</feature>
<dbReference type="GeneID" id="106064702"/>
<name>A0A9W3AYM1_BIOGL</name>
<dbReference type="AlphaFoldDB" id="A0A9W3AYM1"/>
<dbReference type="GO" id="GO:0070182">
    <property type="term" value="F:DNA polymerase binding"/>
    <property type="evidence" value="ECO:0007669"/>
    <property type="project" value="TreeGrafter"/>
</dbReference>
<dbReference type="GO" id="GO:0005634">
    <property type="term" value="C:nucleus"/>
    <property type="evidence" value="ECO:0007669"/>
    <property type="project" value="TreeGrafter"/>
</dbReference>
<dbReference type="InterPro" id="IPR036390">
    <property type="entry name" value="WH_DNA-bd_sf"/>
</dbReference>
<dbReference type="OrthoDB" id="341730at2759"/>
<gene>
    <name evidence="6" type="primary">LOC106064702</name>
</gene>
<feature type="compositionally biased region" description="Low complexity" evidence="3">
    <location>
        <begin position="575"/>
        <end position="586"/>
    </location>
</feature>
<comment type="similarity">
    <text evidence="1">Belongs to the Cdt1 family.</text>
</comment>
<keyword evidence="2" id="KW-0131">Cell cycle</keyword>
<evidence type="ECO:0000256" key="3">
    <source>
        <dbReference type="SAM" id="MobiDB-lite"/>
    </source>
</evidence>
<dbReference type="GO" id="GO:0003677">
    <property type="term" value="F:DNA binding"/>
    <property type="evidence" value="ECO:0007669"/>
    <property type="project" value="InterPro"/>
</dbReference>
<dbReference type="GO" id="GO:0030174">
    <property type="term" value="P:regulation of DNA-templated DNA replication initiation"/>
    <property type="evidence" value="ECO:0007669"/>
    <property type="project" value="InterPro"/>
</dbReference>
<feature type="compositionally biased region" description="Acidic residues" evidence="3">
    <location>
        <begin position="70"/>
        <end position="79"/>
    </location>
</feature>
<dbReference type="InterPro" id="IPR014939">
    <property type="entry name" value="CDT1_Gemini-bd-like"/>
</dbReference>
<dbReference type="PANTHER" id="PTHR28637">
    <property type="entry name" value="DNA REPLICATION FACTOR CDT1"/>
    <property type="match status" value="1"/>
</dbReference>
<dbReference type="Gene3D" id="1.10.10.1420">
    <property type="entry name" value="DNA replication factor Cdt1, C-terminal WH domain"/>
    <property type="match status" value="1"/>
</dbReference>
<dbReference type="PANTHER" id="PTHR28637:SF1">
    <property type="entry name" value="DNA REPLICATION FACTOR CDT1"/>
    <property type="match status" value="1"/>
</dbReference>
<dbReference type="InterPro" id="IPR038090">
    <property type="entry name" value="Cdt1_C_WH_dom_sf"/>
</dbReference>
<dbReference type="InterPro" id="IPR032054">
    <property type="entry name" value="Cdt1_C"/>
</dbReference>
<keyword evidence="5" id="KW-1185">Reference proteome</keyword>
<organism evidence="5 6">
    <name type="scientific">Biomphalaria glabrata</name>
    <name type="common">Bloodfluke planorb</name>
    <name type="synonym">Freshwater snail</name>
    <dbReference type="NCBI Taxonomy" id="6526"/>
    <lineage>
        <taxon>Eukaryota</taxon>
        <taxon>Metazoa</taxon>
        <taxon>Spiralia</taxon>
        <taxon>Lophotrochozoa</taxon>
        <taxon>Mollusca</taxon>
        <taxon>Gastropoda</taxon>
        <taxon>Heterobranchia</taxon>
        <taxon>Euthyneura</taxon>
        <taxon>Panpulmonata</taxon>
        <taxon>Hygrophila</taxon>
        <taxon>Lymnaeoidea</taxon>
        <taxon>Planorbidae</taxon>
        <taxon>Biomphalaria</taxon>
    </lineage>
</organism>
<feature type="region of interest" description="Disordered" evidence="3">
    <location>
        <begin position="221"/>
        <end position="268"/>
    </location>
</feature>
<dbReference type="CDD" id="cd08674">
    <property type="entry name" value="Cdt1_m"/>
    <property type="match status" value="1"/>
</dbReference>
<dbReference type="Proteomes" id="UP001165740">
    <property type="component" value="Chromosome 7"/>
</dbReference>
<proteinExistence type="inferred from homology"/>
<dbReference type="OMA" id="HGHENIM"/>
<dbReference type="Pfam" id="PF08839">
    <property type="entry name" value="CDT1"/>
    <property type="match status" value="1"/>
</dbReference>
<dbReference type="GO" id="GO:0000076">
    <property type="term" value="P:DNA replication checkpoint signaling"/>
    <property type="evidence" value="ECO:0007669"/>
    <property type="project" value="TreeGrafter"/>
</dbReference>
<accession>A0A9W3AYM1</accession>
<feature type="compositionally biased region" description="Polar residues" evidence="3">
    <location>
        <begin position="565"/>
        <end position="574"/>
    </location>
</feature>
<dbReference type="SMART" id="SM01075">
    <property type="entry name" value="CDT1"/>
    <property type="match status" value="1"/>
</dbReference>
<dbReference type="InterPro" id="IPR045173">
    <property type="entry name" value="Cdt1"/>
</dbReference>
<evidence type="ECO:0000313" key="6">
    <source>
        <dbReference type="RefSeq" id="XP_055892312.1"/>
    </source>
</evidence>
<evidence type="ECO:0000259" key="4">
    <source>
        <dbReference type="SMART" id="SM01075"/>
    </source>
</evidence>
<dbReference type="SUPFAM" id="SSF46785">
    <property type="entry name" value="Winged helix' DNA-binding domain"/>
    <property type="match status" value="1"/>
</dbReference>